<accession>A0A915KP59</accession>
<proteinExistence type="predicted"/>
<feature type="signal peptide" evidence="1">
    <location>
        <begin position="1"/>
        <end position="24"/>
    </location>
</feature>
<protein>
    <submittedName>
        <fullName evidence="3">Uncharacterized protein</fullName>
    </submittedName>
</protein>
<evidence type="ECO:0000256" key="1">
    <source>
        <dbReference type="SAM" id="SignalP"/>
    </source>
</evidence>
<evidence type="ECO:0000313" key="3">
    <source>
        <dbReference type="WBParaSite" id="nRc.2.0.1.t40571-RA"/>
    </source>
</evidence>
<feature type="chain" id="PRO_5036996032" evidence="1">
    <location>
        <begin position="25"/>
        <end position="157"/>
    </location>
</feature>
<dbReference type="Proteomes" id="UP000887565">
    <property type="component" value="Unplaced"/>
</dbReference>
<name>A0A915KP59_ROMCU</name>
<dbReference type="WBParaSite" id="nRc.2.0.1.t40571-RA">
    <property type="protein sequence ID" value="nRc.2.0.1.t40571-RA"/>
    <property type="gene ID" value="nRc.2.0.1.g40571"/>
</dbReference>
<evidence type="ECO:0000313" key="2">
    <source>
        <dbReference type="Proteomes" id="UP000887565"/>
    </source>
</evidence>
<keyword evidence="1" id="KW-0732">Signal</keyword>
<sequence length="157" mass="17701">MQAKMTPVFALLLILTATVCVCRGQQVDKYHVVPTDDYDYDDTNKACRYGSRCVYQQDFYAAINNTALNRFAGLGDLGKASNLANFINQNFGATDFKTIFAEALPQILEAIRENERRSVADIVQFMTAILRTTDCVFIVDHAPLSYSFFQPLLSHLR</sequence>
<organism evidence="2 3">
    <name type="scientific">Romanomermis culicivorax</name>
    <name type="common">Nematode worm</name>
    <dbReference type="NCBI Taxonomy" id="13658"/>
    <lineage>
        <taxon>Eukaryota</taxon>
        <taxon>Metazoa</taxon>
        <taxon>Ecdysozoa</taxon>
        <taxon>Nematoda</taxon>
        <taxon>Enoplea</taxon>
        <taxon>Dorylaimia</taxon>
        <taxon>Mermithida</taxon>
        <taxon>Mermithoidea</taxon>
        <taxon>Mermithidae</taxon>
        <taxon>Romanomermis</taxon>
    </lineage>
</organism>
<reference evidence="3" key="1">
    <citation type="submission" date="2022-11" db="UniProtKB">
        <authorList>
            <consortium name="WormBaseParasite"/>
        </authorList>
    </citation>
    <scope>IDENTIFICATION</scope>
</reference>
<dbReference type="AlphaFoldDB" id="A0A915KP59"/>
<keyword evidence="2" id="KW-1185">Reference proteome</keyword>